<keyword evidence="5" id="KW-0378">Hydrolase</keyword>
<dbReference type="InterPro" id="IPR006741">
    <property type="entry name" value="AgrB"/>
</dbReference>
<evidence type="ECO:0000313" key="10">
    <source>
        <dbReference type="Proteomes" id="UP000430508"/>
    </source>
</evidence>
<feature type="transmembrane region" description="Helical" evidence="8">
    <location>
        <begin position="84"/>
        <end position="103"/>
    </location>
</feature>
<keyword evidence="6 8" id="KW-1133">Transmembrane helix</keyword>
<name>A0A857DHR2_9FIRM</name>
<dbReference type="RefSeq" id="WP_025205421.1">
    <property type="nucleotide sequence ID" value="NZ_CP046996.1"/>
</dbReference>
<keyword evidence="1" id="KW-1003">Cell membrane</keyword>
<organism evidence="9 10">
    <name type="scientific">Dehalobacter restrictus</name>
    <dbReference type="NCBI Taxonomy" id="55583"/>
    <lineage>
        <taxon>Bacteria</taxon>
        <taxon>Bacillati</taxon>
        <taxon>Bacillota</taxon>
        <taxon>Clostridia</taxon>
        <taxon>Eubacteriales</taxon>
        <taxon>Desulfitobacteriaceae</taxon>
        <taxon>Dehalobacter</taxon>
    </lineage>
</organism>
<dbReference type="GO" id="GO:0006508">
    <property type="term" value="P:proteolysis"/>
    <property type="evidence" value="ECO:0007669"/>
    <property type="project" value="UniProtKB-KW"/>
</dbReference>
<evidence type="ECO:0000256" key="7">
    <source>
        <dbReference type="ARBA" id="ARBA00023136"/>
    </source>
</evidence>
<proteinExistence type="predicted"/>
<sequence>MFSLEEIAHHLTANMTKDSTMDTAQKAKIEYGLSLTLGVMIEFVLTVGISAFLGSTVYTLVIMLSALVLRVFTGGSHCSSYRRCLVFTILIFVGLSLITKIIAVNTPFNGIIEMFLFPAIIGIAVQGFMLTGIGKKFVTASDRGMQRMKI</sequence>
<keyword evidence="4 8" id="KW-0812">Transmembrane</keyword>
<protein>
    <recommendedName>
        <fullName evidence="11">Accessory gene regulator B</fullName>
    </recommendedName>
</protein>
<evidence type="ECO:0000256" key="3">
    <source>
        <dbReference type="ARBA" id="ARBA00022670"/>
    </source>
</evidence>
<keyword evidence="2" id="KW-0673">Quorum sensing</keyword>
<feature type="transmembrane region" description="Helical" evidence="8">
    <location>
        <begin position="43"/>
        <end position="72"/>
    </location>
</feature>
<gene>
    <name evidence="9" type="ORF">GQ588_05980</name>
</gene>
<reference evidence="9 10" key="1">
    <citation type="submission" date="2019-12" db="EMBL/GenBank/DDBJ databases">
        <title>Sequence classification of anaerobic respiratory reductive dehalogenases: First we see many, then we see few.</title>
        <authorList>
            <person name="Molenda O."/>
            <person name="Puentes Jacome L.A."/>
            <person name="Cao X."/>
            <person name="Nesbo C.L."/>
            <person name="Tang S."/>
            <person name="Morson N."/>
            <person name="Patron J."/>
            <person name="Lomheim L."/>
            <person name="Wishart D.S."/>
            <person name="Edwards E.A."/>
        </authorList>
    </citation>
    <scope>NUCLEOTIDE SEQUENCE [LARGE SCALE GENOMIC DNA]</scope>
    <source>
        <strain evidence="9 10">12DCA</strain>
    </source>
</reference>
<keyword evidence="7 8" id="KW-0472">Membrane</keyword>
<dbReference type="SMART" id="SM00793">
    <property type="entry name" value="AgrB"/>
    <property type="match status" value="1"/>
</dbReference>
<keyword evidence="3" id="KW-0645">Protease</keyword>
<dbReference type="GO" id="GO:0008233">
    <property type="term" value="F:peptidase activity"/>
    <property type="evidence" value="ECO:0007669"/>
    <property type="project" value="UniProtKB-KW"/>
</dbReference>
<dbReference type="GO" id="GO:0009372">
    <property type="term" value="P:quorum sensing"/>
    <property type="evidence" value="ECO:0007669"/>
    <property type="project" value="UniProtKB-KW"/>
</dbReference>
<evidence type="ECO:0000256" key="8">
    <source>
        <dbReference type="SAM" id="Phobius"/>
    </source>
</evidence>
<evidence type="ECO:0000256" key="1">
    <source>
        <dbReference type="ARBA" id="ARBA00022475"/>
    </source>
</evidence>
<accession>A0A857DHR2</accession>
<dbReference type="Pfam" id="PF04647">
    <property type="entry name" value="AgrB"/>
    <property type="match status" value="1"/>
</dbReference>
<evidence type="ECO:0000256" key="4">
    <source>
        <dbReference type="ARBA" id="ARBA00022692"/>
    </source>
</evidence>
<evidence type="ECO:0000256" key="6">
    <source>
        <dbReference type="ARBA" id="ARBA00022989"/>
    </source>
</evidence>
<evidence type="ECO:0000313" key="9">
    <source>
        <dbReference type="EMBL" id="QHA00231.1"/>
    </source>
</evidence>
<dbReference type="EMBL" id="CP046996">
    <property type="protein sequence ID" value="QHA00231.1"/>
    <property type="molecule type" value="Genomic_DNA"/>
</dbReference>
<evidence type="ECO:0008006" key="11">
    <source>
        <dbReference type="Google" id="ProtNLM"/>
    </source>
</evidence>
<dbReference type="Proteomes" id="UP000430508">
    <property type="component" value="Chromosome"/>
</dbReference>
<evidence type="ECO:0000256" key="2">
    <source>
        <dbReference type="ARBA" id="ARBA00022654"/>
    </source>
</evidence>
<feature type="transmembrane region" description="Helical" evidence="8">
    <location>
        <begin position="115"/>
        <end position="138"/>
    </location>
</feature>
<dbReference type="GO" id="GO:0016020">
    <property type="term" value="C:membrane"/>
    <property type="evidence" value="ECO:0007669"/>
    <property type="project" value="InterPro"/>
</dbReference>
<evidence type="ECO:0000256" key="5">
    <source>
        <dbReference type="ARBA" id="ARBA00022801"/>
    </source>
</evidence>
<dbReference type="AlphaFoldDB" id="A0A857DHR2"/>